<dbReference type="InterPro" id="IPR045519">
    <property type="entry name" value="DUF6476"/>
</dbReference>
<comment type="caution">
    <text evidence="2">The sequence shown here is derived from an EMBL/GenBank/DDBJ whole genome shotgun (WGS) entry which is preliminary data.</text>
</comment>
<sequence>MSDPDPQQPAIPELRFLKVLVTTLTVTMILGVLAIVALLVTRLPDGTVPLPDALDLPEGAEPVAFTRGPDWLAVATPDAILIYDAAGTLRRTVELR</sequence>
<proteinExistence type="predicted"/>
<dbReference type="Proteomes" id="UP000238801">
    <property type="component" value="Unassembled WGS sequence"/>
</dbReference>
<name>A0A2T0X705_9RHOB</name>
<dbReference type="RefSeq" id="WP_106159206.1">
    <property type="nucleotide sequence ID" value="NZ_PVTT01000001.1"/>
</dbReference>
<keyword evidence="1" id="KW-0812">Transmembrane</keyword>
<evidence type="ECO:0000313" key="2">
    <source>
        <dbReference type="EMBL" id="PRY94741.1"/>
    </source>
</evidence>
<dbReference type="AlphaFoldDB" id="A0A2T0X705"/>
<dbReference type="OrthoDB" id="7872651at2"/>
<protein>
    <submittedName>
        <fullName evidence="2">Uncharacterized protein</fullName>
    </submittedName>
</protein>
<dbReference type="EMBL" id="PVTT01000001">
    <property type="protein sequence ID" value="PRY94741.1"/>
    <property type="molecule type" value="Genomic_DNA"/>
</dbReference>
<reference evidence="2 3" key="1">
    <citation type="submission" date="2018-03" db="EMBL/GenBank/DDBJ databases">
        <title>Genomic Encyclopedia of Archaeal and Bacterial Type Strains, Phase II (KMG-II): from individual species to whole genera.</title>
        <authorList>
            <person name="Goeker M."/>
        </authorList>
    </citation>
    <scope>NUCLEOTIDE SEQUENCE [LARGE SCALE GENOMIC DNA]</scope>
    <source>
        <strain evidence="2 3">DSM 29318</strain>
    </source>
</reference>
<accession>A0A2T0X705</accession>
<evidence type="ECO:0000313" key="3">
    <source>
        <dbReference type="Proteomes" id="UP000238801"/>
    </source>
</evidence>
<feature type="transmembrane region" description="Helical" evidence="1">
    <location>
        <begin position="20"/>
        <end position="40"/>
    </location>
</feature>
<organism evidence="2 3">
    <name type="scientific">Hasllibacter halocynthiae</name>
    <dbReference type="NCBI Taxonomy" id="595589"/>
    <lineage>
        <taxon>Bacteria</taxon>
        <taxon>Pseudomonadati</taxon>
        <taxon>Pseudomonadota</taxon>
        <taxon>Alphaproteobacteria</taxon>
        <taxon>Rhodobacterales</taxon>
        <taxon>Roseobacteraceae</taxon>
        <taxon>Hasllibacter</taxon>
    </lineage>
</organism>
<keyword evidence="1" id="KW-0472">Membrane</keyword>
<keyword evidence="3" id="KW-1185">Reference proteome</keyword>
<evidence type="ECO:0000256" key="1">
    <source>
        <dbReference type="SAM" id="Phobius"/>
    </source>
</evidence>
<dbReference type="Pfam" id="PF20082">
    <property type="entry name" value="DUF6476"/>
    <property type="match status" value="1"/>
</dbReference>
<gene>
    <name evidence="2" type="ORF">BCF33_0339</name>
</gene>
<keyword evidence="1" id="KW-1133">Transmembrane helix</keyword>